<dbReference type="EMBL" id="JAHQIW010000603">
    <property type="protein sequence ID" value="KAJ1349043.1"/>
    <property type="molecule type" value="Genomic_DNA"/>
</dbReference>
<evidence type="ECO:0000313" key="2">
    <source>
        <dbReference type="EMBL" id="KAJ1349043.1"/>
    </source>
</evidence>
<evidence type="ECO:0000313" key="3">
    <source>
        <dbReference type="Proteomes" id="UP001196413"/>
    </source>
</evidence>
<evidence type="ECO:0000256" key="1">
    <source>
        <dbReference type="SAM" id="MobiDB-lite"/>
    </source>
</evidence>
<keyword evidence="3" id="KW-1185">Reference proteome</keyword>
<dbReference type="AlphaFoldDB" id="A0AAD5M1S6"/>
<gene>
    <name evidence="2" type="ORF">KIN20_004484</name>
</gene>
<accession>A0AAD5M1S6</accession>
<name>A0AAD5M1S6_PARTN</name>
<organism evidence="2 3">
    <name type="scientific">Parelaphostrongylus tenuis</name>
    <name type="common">Meningeal worm</name>
    <dbReference type="NCBI Taxonomy" id="148309"/>
    <lineage>
        <taxon>Eukaryota</taxon>
        <taxon>Metazoa</taxon>
        <taxon>Ecdysozoa</taxon>
        <taxon>Nematoda</taxon>
        <taxon>Chromadorea</taxon>
        <taxon>Rhabditida</taxon>
        <taxon>Rhabditina</taxon>
        <taxon>Rhabditomorpha</taxon>
        <taxon>Strongyloidea</taxon>
        <taxon>Metastrongylidae</taxon>
        <taxon>Parelaphostrongylus</taxon>
    </lineage>
</organism>
<protein>
    <submittedName>
        <fullName evidence="2">Uncharacterized protein</fullName>
    </submittedName>
</protein>
<sequence length="67" mass="7246">MPGCGRSSAMDKSDLQAALHAELSTSTRDLAGNLSGLKGTVVNKLHQIDFVHKKKKKRKKKKNGAKS</sequence>
<feature type="compositionally biased region" description="Basic residues" evidence="1">
    <location>
        <begin position="52"/>
        <end position="67"/>
    </location>
</feature>
<proteinExistence type="predicted"/>
<dbReference type="Proteomes" id="UP001196413">
    <property type="component" value="Unassembled WGS sequence"/>
</dbReference>
<reference evidence="2" key="1">
    <citation type="submission" date="2021-06" db="EMBL/GenBank/DDBJ databases">
        <title>Parelaphostrongylus tenuis whole genome reference sequence.</title>
        <authorList>
            <person name="Garwood T.J."/>
            <person name="Larsen P.A."/>
            <person name="Fountain-Jones N.M."/>
            <person name="Garbe J.R."/>
            <person name="Macchietto M.G."/>
            <person name="Kania S.A."/>
            <person name="Gerhold R.W."/>
            <person name="Richards J.E."/>
            <person name="Wolf T.M."/>
        </authorList>
    </citation>
    <scope>NUCLEOTIDE SEQUENCE</scope>
    <source>
        <strain evidence="2">MNPRO001-30</strain>
        <tissue evidence="2">Meninges</tissue>
    </source>
</reference>
<comment type="caution">
    <text evidence="2">The sequence shown here is derived from an EMBL/GenBank/DDBJ whole genome shotgun (WGS) entry which is preliminary data.</text>
</comment>
<feature type="region of interest" description="Disordered" evidence="1">
    <location>
        <begin position="48"/>
        <end position="67"/>
    </location>
</feature>